<dbReference type="HAMAP" id="MF_01928">
    <property type="entry name" value="PurK"/>
    <property type="match status" value="1"/>
</dbReference>
<feature type="binding site" evidence="5">
    <location>
        <begin position="181"/>
        <end position="184"/>
    </location>
    <ligand>
        <name>ATP</name>
        <dbReference type="ChEBI" id="CHEBI:30616"/>
    </ligand>
</feature>
<dbReference type="GO" id="GO:0046872">
    <property type="term" value="F:metal ion binding"/>
    <property type="evidence" value="ECO:0007669"/>
    <property type="project" value="InterPro"/>
</dbReference>
<dbReference type="SUPFAM" id="SSF51246">
    <property type="entry name" value="Rudiment single hybrid motif"/>
    <property type="match status" value="1"/>
</dbReference>
<feature type="domain" description="ATP-grasp" evidence="7">
    <location>
        <begin position="111"/>
        <end position="296"/>
    </location>
</feature>
<feature type="binding site" evidence="5">
    <location>
        <begin position="151"/>
        <end position="157"/>
    </location>
    <ligand>
        <name>ATP</name>
        <dbReference type="ChEBI" id="CHEBI:30616"/>
    </ligand>
</feature>
<dbReference type="Pfam" id="PF22660">
    <property type="entry name" value="RS_preATP-grasp-like"/>
    <property type="match status" value="1"/>
</dbReference>
<dbReference type="GO" id="GO:0005829">
    <property type="term" value="C:cytosol"/>
    <property type="evidence" value="ECO:0007669"/>
    <property type="project" value="TreeGrafter"/>
</dbReference>
<keyword evidence="1 5" id="KW-0436">Ligase</keyword>
<dbReference type="EMBL" id="PUHY01000015">
    <property type="protein sequence ID" value="PQO29738.1"/>
    <property type="molecule type" value="Genomic_DNA"/>
</dbReference>
<dbReference type="PROSITE" id="PS50975">
    <property type="entry name" value="ATP_GRASP"/>
    <property type="match status" value="1"/>
</dbReference>
<comment type="caution">
    <text evidence="8">The sequence shown here is derived from an EMBL/GenBank/DDBJ whole genome shotgun (WGS) entry which is preliminary data.</text>
</comment>
<keyword evidence="3 5" id="KW-0658">Purine biosynthesis</keyword>
<comment type="function">
    <text evidence="6">Catalyzes the ATP-dependent conversion of 5-aminoimidazole ribonucleotide (AIR) and HCO(3)- to N5-carboxyaminoimidazole ribonucleotide (N5-CAIR).</text>
</comment>
<dbReference type="GO" id="GO:0004638">
    <property type="term" value="F:phosphoribosylaminoimidazole carboxylase activity"/>
    <property type="evidence" value="ECO:0007669"/>
    <property type="project" value="InterPro"/>
</dbReference>
<dbReference type="PANTHER" id="PTHR11609:SF5">
    <property type="entry name" value="PHOSPHORIBOSYLAMINOIMIDAZOLE CARBOXYLASE"/>
    <property type="match status" value="1"/>
</dbReference>
<dbReference type="InterPro" id="IPR011761">
    <property type="entry name" value="ATP-grasp"/>
</dbReference>
<dbReference type="Gene3D" id="3.30.1490.20">
    <property type="entry name" value="ATP-grasp fold, A domain"/>
    <property type="match status" value="1"/>
</dbReference>
<feature type="binding site" evidence="5">
    <location>
        <begin position="266"/>
        <end position="267"/>
    </location>
    <ligand>
        <name>ATP</name>
        <dbReference type="ChEBI" id="CHEBI:30616"/>
    </ligand>
</feature>
<dbReference type="InterPro" id="IPR054350">
    <property type="entry name" value="PurT/PurK_preATP-grasp"/>
</dbReference>
<dbReference type="EC" id="6.3.4.18" evidence="5 6"/>
<dbReference type="GO" id="GO:0005524">
    <property type="term" value="F:ATP binding"/>
    <property type="evidence" value="ECO:0007669"/>
    <property type="project" value="UniProtKB-UniRule"/>
</dbReference>
<dbReference type="InterPro" id="IPR005875">
    <property type="entry name" value="PurK"/>
</dbReference>
<dbReference type="InterPro" id="IPR040686">
    <property type="entry name" value="PurK_C"/>
</dbReference>
<evidence type="ECO:0000256" key="3">
    <source>
        <dbReference type="ARBA" id="ARBA00022755"/>
    </source>
</evidence>
<evidence type="ECO:0000256" key="2">
    <source>
        <dbReference type="ARBA" id="ARBA00022741"/>
    </source>
</evidence>
<comment type="subunit">
    <text evidence="5 6">Homodimer.</text>
</comment>
<dbReference type="InterPro" id="IPR011054">
    <property type="entry name" value="Rudment_hybrid_motif"/>
</dbReference>
<dbReference type="GO" id="GO:0006189">
    <property type="term" value="P:'de novo' IMP biosynthetic process"/>
    <property type="evidence" value="ECO:0007669"/>
    <property type="project" value="UniProtKB-UniRule"/>
</dbReference>
<dbReference type="InterPro" id="IPR003135">
    <property type="entry name" value="ATP-grasp_carboxylate-amine"/>
</dbReference>
<feature type="binding site" evidence="5">
    <location>
        <position position="189"/>
    </location>
    <ligand>
        <name>ATP</name>
        <dbReference type="ChEBI" id="CHEBI:30616"/>
    </ligand>
</feature>
<comment type="function">
    <text evidence="5">Catalyzes the ATP-dependent conversion of 5-aminoimidazole ribonucleotide (AIR) and HCO(3)(-) to N5-carboxyaminoimidazole ribonucleotide (N5-CAIR).</text>
</comment>
<evidence type="ECO:0000256" key="1">
    <source>
        <dbReference type="ARBA" id="ARBA00022598"/>
    </source>
</evidence>
<proteinExistence type="inferred from homology"/>
<dbReference type="NCBIfam" id="NF004676">
    <property type="entry name" value="PRK06019.1-2"/>
    <property type="match status" value="1"/>
</dbReference>
<feature type="binding site" evidence="5">
    <location>
        <position position="212"/>
    </location>
    <ligand>
        <name>ATP</name>
        <dbReference type="ChEBI" id="CHEBI:30616"/>
    </ligand>
</feature>
<dbReference type="FunFam" id="3.40.50.20:FF:000016">
    <property type="entry name" value="N5-carboxyaminoimidazole ribonucleotide synthase"/>
    <property type="match status" value="1"/>
</dbReference>
<sequence length="377" mass="41006">MTKTVLPGGTLGVLGSGQLGRMFAIAARRMGYRVHVLSPDTDTPTGQVADVEVTAKYDDLDAVAQFAESVDVVTFEFENVPLETVNVVNEKVPVRPAGRVLHTTQHRLREKTFLRDHGFPVPQFHAIGELSDLESAPDGLLPGVLKTAAWGYDGKGQAKVANREELRKAWTEELKQEAILEELVRFEKEFSVVAARGVDGKVHCYAPIENLHVNHILDVSISPGRLSDKASAEAVEIATAVLTELDVVGVLCVEFFLAPGDRLLINELAPRPHNSGHLTIDSHVTCQFEQQVRAICGLPLGSTDQLRPSAMINLLGDVWEPGTPNWEAACENSAVKLHLYGKHEPRIGRKMGHLTVTAASVDLAAEEAAAAKQRLFS</sequence>
<evidence type="ECO:0000313" key="8">
    <source>
        <dbReference type="EMBL" id="PQO29738.1"/>
    </source>
</evidence>
<dbReference type="Gene3D" id="3.30.470.20">
    <property type="entry name" value="ATP-grasp fold, B domain"/>
    <property type="match status" value="1"/>
</dbReference>
<comment type="catalytic activity">
    <reaction evidence="5 6">
        <text>5-amino-1-(5-phospho-beta-D-ribosyl)imidazole + hydrogencarbonate + ATP = 5-carboxyamino-1-(5-phospho-D-ribosyl)imidazole + ADP + phosphate + 2 H(+)</text>
        <dbReference type="Rhea" id="RHEA:19317"/>
        <dbReference type="ChEBI" id="CHEBI:15378"/>
        <dbReference type="ChEBI" id="CHEBI:17544"/>
        <dbReference type="ChEBI" id="CHEBI:30616"/>
        <dbReference type="ChEBI" id="CHEBI:43474"/>
        <dbReference type="ChEBI" id="CHEBI:58730"/>
        <dbReference type="ChEBI" id="CHEBI:137981"/>
        <dbReference type="ChEBI" id="CHEBI:456216"/>
        <dbReference type="EC" id="6.3.4.18"/>
    </reaction>
</comment>
<dbReference type="NCBIfam" id="NF004679">
    <property type="entry name" value="PRK06019.1-5"/>
    <property type="match status" value="1"/>
</dbReference>
<dbReference type="GO" id="GO:0034028">
    <property type="term" value="F:5-(carboxyamino)imidazole ribonucleotide synthase activity"/>
    <property type="evidence" value="ECO:0007669"/>
    <property type="project" value="UniProtKB-UniRule"/>
</dbReference>
<dbReference type="PANTHER" id="PTHR11609">
    <property type="entry name" value="PURINE BIOSYNTHESIS PROTEIN 6/7, PUR6/7"/>
    <property type="match status" value="1"/>
</dbReference>
<accession>A0A2S8FC54</accession>
<dbReference type="Gene3D" id="3.40.50.20">
    <property type="match status" value="1"/>
</dbReference>
<evidence type="ECO:0000259" key="7">
    <source>
        <dbReference type="PROSITE" id="PS50975"/>
    </source>
</evidence>
<dbReference type="Pfam" id="PF02222">
    <property type="entry name" value="ATP-grasp"/>
    <property type="match status" value="1"/>
</dbReference>
<comment type="pathway">
    <text evidence="5 6">Purine metabolism; IMP biosynthesis via de novo pathway; 5-amino-1-(5-phospho-D-ribosyl)imidazole-4-carboxylate from 5-amino-1-(5-phospho-D-ribosyl)imidazole (N5-CAIR route): step 1/2.</text>
</comment>
<dbReference type="NCBIfam" id="TIGR01161">
    <property type="entry name" value="purK"/>
    <property type="match status" value="1"/>
</dbReference>
<feature type="binding site" evidence="5">
    <location>
        <position position="146"/>
    </location>
    <ligand>
        <name>ATP</name>
        <dbReference type="ChEBI" id="CHEBI:30616"/>
    </ligand>
</feature>
<evidence type="ECO:0000256" key="4">
    <source>
        <dbReference type="ARBA" id="ARBA00022840"/>
    </source>
</evidence>
<dbReference type="UniPathway" id="UPA00074">
    <property type="reaction ID" value="UER00942"/>
</dbReference>
<name>A0A2S8FC54_9BACT</name>
<dbReference type="OrthoDB" id="9804625at2"/>
<dbReference type="AlphaFoldDB" id="A0A2S8FC54"/>
<dbReference type="NCBIfam" id="NF004677">
    <property type="entry name" value="PRK06019.1-3"/>
    <property type="match status" value="1"/>
</dbReference>
<dbReference type="RefSeq" id="WP_105332932.1">
    <property type="nucleotide sequence ID" value="NZ_PUHY01000015.1"/>
</dbReference>
<evidence type="ECO:0000256" key="5">
    <source>
        <dbReference type="HAMAP-Rule" id="MF_01928"/>
    </source>
</evidence>
<reference evidence="8 9" key="1">
    <citation type="submission" date="2018-02" db="EMBL/GenBank/DDBJ databases">
        <title>Comparative genomes isolates from brazilian mangrove.</title>
        <authorList>
            <person name="Araujo J.E."/>
            <person name="Taketani R.G."/>
            <person name="Silva M.C.P."/>
            <person name="Loureco M.V."/>
            <person name="Andreote F.D."/>
        </authorList>
    </citation>
    <scope>NUCLEOTIDE SEQUENCE [LARGE SCALE GENOMIC DNA]</scope>
    <source>
        <strain evidence="8 9">Hex-1 MGV</strain>
    </source>
</reference>
<dbReference type="NCBIfam" id="NF004675">
    <property type="entry name" value="PRK06019.1-1"/>
    <property type="match status" value="1"/>
</dbReference>
<dbReference type="Proteomes" id="UP000238322">
    <property type="component" value="Unassembled WGS sequence"/>
</dbReference>
<dbReference type="InterPro" id="IPR016185">
    <property type="entry name" value="PreATP-grasp_dom_sf"/>
</dbReference>
<comment type="similarity">
    <text evidence="5 6">Belongs to the PurK/PurT family.</text>
</comment>
<keyword evidence="4 5" id="KW-0067">ATP-binding</keyword>
<dbReference type="InterPro" id="IPR013815">
    <property type="entry name" value="ATP_grasp_subdomain_1"/>
</dbReference>
<gene>
    <name evidence="5 6" type="primary">purK</name>
    <name evidence="8" type="ORF">C5Y83_27225</name>
</gene>
<dbReference type="Pfam" id="PF17769">
    <property type="entry name" value="PurK_C"/>
    <property type="match status" value="1"/>
</dbReference>
<dbReference type="SUPFAM" id="SSF56059">
    <property type="entry name" value="Glutathione synthetase ATP-binding domain-like"/>
    <property type="match status" value="1"/>
</dbReference>
<organism evidence="8 9">
    <name type="scientific">Blastopirellula marina</name>
    <dbReference type="NCBI Taxonomy" id="124"/>
    <lineage>
        <taxon>Bacteria</taxon>
        <taxon>Pseudomonadati</taxon>
        <taxon>Planctomycetota</taxon>
        <taxon>Planctomycetia</taxon>
        <taxon>Pirellulales</taxon>
        <taxon>Pirellulaceae</taxon>
        <taxon>Blastopirellula</taxon>
    </lineage>
</organism>
<evidence type="ECO:0000313" key="9">
    <source>
        <dbReference type="Proteomes" id="UP000238322"/>
    </source>
</evidence>
<feature type="binding site" evidence="5">
    <location>
        <position position="107"/>
    </location>
    <ligand>
        <name>ATP</name>
        <dbReference type="ChEBI" id="CHEBI:30616"/>
    </ligand>
</feature>
<protein>
    <recommendedName>
        <fullName evidence="5 6">N5-carboxyaminoimidazole ribonucleotide synthase</fullName>
        <shortName evidence="5 6">N5-CAIR synthase</shortName>
        <ecNumber evidence="5 6">6.3.4.18</ecNumber>
    </recommendedName>
    <alternativeName>
        <fullName evidence="5 6">5-(carboxyamino)imidazole ribonucleotide synthetase</fullName>
    </alternativeName>
</protein>
<evidence type="ECO:0000256" key="6">
    <source>
        <dbReference type="RuleBase" id="RU361200"/>
    </source>
</evidence>
<keyword evidence="2 5" id="KW-0547">Nucleotide-binding</keyword>
<dbReference type="SUPFAM" id="SSF52440">
    <property type="entry name" value="PreATP-grasp domain"/>
    <property type="match status" value="1"/>
</dbReference>